<comment type="caution">
    <text evidence="2">The sequence shown here is derived from an EMBL/GenBank/DDBJ whole genome shotgun (WGS) entry which is preliminary data.</text>
</comment>
<dbReference type="Proteomes" id="UP000631114">
    <property type="component" value="Unassembled WGS sequence"/>
</dbReference>
<proteinExistence type="predicted"/>
<dbReference type="AlphaFoldDB" id="A0A835LP99"/>
<keyword evidence="1" id="KW-0812">Transmembrane</keyword>
<dbReference type="Pfam" id="PF04749">
    <property type="entry name" value="PLAC8"/>
    <property type="match status" value="1"/>
</dbReference>
<keyword evidence="1" id="KW-1133">Transmembrane helix</keyword>
<name>A0A835LP99_9MAGN</name>
<dbReference type="EMBL" id="JADFTS010000006">
    <property type="protein sequence ID" value="KAF9602380.1"/>
    <property type="molecule type" value="Genomic_DNA"/>
</dbReference>
<accession>A0A835LP99</accession>
<dbReference type="NCBIfam" id="TIGR01571">
    <property type="entry name" value="A_thal_Cys_rich"/>
    <property type="match status" value="1"/>
</dbReference>
<dbReference type="PANTHER" id="PTHR15907">
    <property type="entry name" value="DUF614 FAMILY PROTEIN-RELATED"/>
    <property type="match status" value="1"/>
</dbReference>
<dbReference type="InterPro" id="IPR006461">
    <property type="entry name" value="PLAC_motif_containing"/>
</dbReference>
<dbReference type="OrthoDB" id="1045822at2759"/>
<protein>
    <submittedName>
        <fullName evidence="2">Uncharacterized protein</fullName>
    </submittedName>
</protein>
<evidence type="ECO:0000256" key="1">
    <source>
        <dbReference type="SAM" id="Phobius"/>
    </source>
</evidence>
<evidence type="ECO:0000313" key="2">
    <source>
        <dbReference type="EMBL" id="KAF9602380.1"/>
    </source>
</evidence>
<evidence type="ECO:0000313" key="3">
    <source>
        <dbReference type="Proteomes" id="UP000631114"/>
    </source>
</evidence>
<reference evidence="2 3" key="1">
    <citation type="submission" date="2020-10" db="EMBL/GenBank/DDBJ databases">
        <title>The Coptis chinensis genome and diversification of protoberbering-type alkaloids.</title>
        <authorList>
            <person name="Wang B."/>
            <person name="Shu S."/>
            <person name="Song C."/>
            <person name="Liu Y."/>
        </authorList>
    </citation>
    <scope>NUCLEOTIDE SEQUENCE [LARGE SCALE GENOMIC DNA]</scope>
    <source>
        <strain evidence="2">HL-2020</strain>
        <tissue evidence="2">Leaf</tissue>
    </source>
</reference>
<keyword evidence="3" id="KW-1185">Reference proteome</keyword>
<sequence>MVYTTISCPLPLFSVVMYGLLMLCQCHCLYGAVYCGKLRMKFNLPVEPCGDCCVRWCCGNCALCQEHAEVTFRGIDPSKGLVSSPCPLLARWIGPPSVPALFPPSAPMPPFKNR</sequence>
<gene>
    <name evidence="2" type="ORF">IFM89_027087</name>
</gene>
<organism evidence="2 3">
    <name type="scientific">Coptis chinensis</name>
    <dbReference type="NCBI Taxonomy" id="261450"/>
    <lineage>
        <taxon>Eukaryota</taxon>
        <taxon>Viridiplantae</taxon>
        <taxon>Streptophyta</taxon>
        <taxon>Embryophyta</taxon>
        <taxon>Tracheophyta</taxon>
        <taxon>Spermatophyta</taxon>
        <taxon>Magnoliopsida</taxon>
        <taxon>Ranunculales</taxon>
        <taxon>Ranunculaceae</taxon>
        <taxon>Coptidoideae</taxon>
        <taxon>Coptis</taxon>
    </lineage>
</organism>
<keyword evidence="1" id="KW-0472">Membrane</keyword>
<feature type="transmembrane region" description="Helical" evidence="1">
    <location>
        <begin position="12"/>
        <end position="33"/>
    </location>
</feature>